<sequence length="53" mass="5675">MLLTLKRNGLHPDPSEREAATVMVLVAMGLLSIPGLRVALMAWCGIDPSDQDA</sequence>
<keyword evidence="3" id="KW-1185">Reference proteome</keyword>
<keyword evidence="1" id="KW-0812">Transmembrane</keyword>
<organism evidence="2 3">
    <name type="scientific">Deinococcus ruber</name>
    <dbReference type="NCBI Taxonomy" id="1848197"/>
    <lineage>
        <taxon>Bacteria</taxon>
        <taxon>Thermotogati</taxon>
        <taxon>Deinococcota</taxon>
        <taxon>Deinococci</taxon>
        <taxon>Deinococcales</taxon>
        <taxon>Deinococcaceae</taxon>
        <taxon>Deinococcus</taxon>
    </lineage>
</organism>
<dbReference type="EMBL" id="BMQL01000009">
    <property type="protein sequence ID" value="GGR07204.1"/>
    <property type="molecule type" value="Genomic_DNA"/>
</dbReference>
<protein>
    <submittedName>
        <fullName evidence="2">Uncharacterized protein</fullName>
    </submittedName>
</protein>
<proteinExistence type="predicted"/>
<dbReference type="Proteomes" id="UP000603865">
    <property type="component" value="Unassembled WGS sequence"/>
</dbReference>
<keyword evidence="1" id="KW-1133">Transmembrane helix</keyword>
<evidence type="ECO:0000313" key="3">
    <source>
        <dbReference type="Proteomes" id="UP000603865"/>
    </source>
</evidence>
<gene>
    <name evidence="2" type="ORF">GCM10008957_19820</name>
</gene>
<dbReference type="AlphaFoldDB" id="A0A918F7A7"/>
<evidence type="ECO:0000256" key="1">
    <source>
        <dbReference type="SAM" id="Phobius"/>
    </source>
</evidence>
<dbReference type="RefSeq" id="WP_229775997.1">
    <property type="nucleotide sequence ID" value="NZ_BMQL01000009.1"/>
</dbReference>
<reference evidence="2" key="1">
    <citation type="journal article" date="2014" name="Int. J. Syst. Evol. Microbiol.">
        <title>Complete genome sequence of Corynebacterium casei LMG S-19264T (=DSM 44701T), isolated from a smear-ripened cheese.</title>
        <authorList>
            <consortium name="US DOE Joint Genome Institute (JGI-PGF)"/>
            <person name="Walter F."/>
            <person name="Albersmeier A."/>
            <person name="Kalinowski J."/>
            <person name="Ruckert C."/>
        </authorList>
    </citation>
    <scope>NUCLEOTIDE SEQUENCE</scope>
    <source>
        <strain evidence="2">JCM 31311</strain>
    </source>
</reference>
<evidence type="ECO:0000313" key="2">
    <source>
        <dbReference type="EMBL" id="GGR07204.1"/>
    </source>
</evidence>
<comment type="caution">
    <text evidence="2">The sequence shown here is derived from an EMBL/GenBank/DDBJ whole genome shotgun (WGS) entry which is preliminary data.</text>
</comment>
<keyword evidence="1" id="KW-0472">Membrane</keyword>
<reference evidence="2" key="2">
    <citation type="submission" date="2020-09" db="EMBL/GenBank/DDBJ databases">
        <authorList>
            <person name="Sun Q."/>
            <person name="Ohkuma M."/>
        </authorList>
    </citation>
    <scope>NUCLEOTIDE SEQUENCE</scope>
    <source>
        <strain evidence="2">JCM 31311</strain>
    </source>
</reference>
<feature type="transmembrane region" description="Helical" evidence="1">
    <location>
        <begin position="20"/>
        <end position="40"/>
    </location>
</feature>
<name>A0A918F7A7_9DEIO</name>
<accession>A0A918F7A7</accession>